<evidence type="ECO:0000313" key="8">
    <source>
        <dbReference type="Proteomes" id="UP000030653"/>
    </source>
</evidence>
<dbReference type="HOGENOM" id="CLU_054785_2_1_1"/>
<feature type="transmembrane region" description="Helical" evidence="6">
    <location>
        <begin position="26"/>
        <end position="47"/>
    </location>
</feature>
<dbReference type="Gene3D" id="1.20.1070.10">
    <property type="entry name" value="Rhodopsin 7-helix transmembrane proteins"/>
    <property type="match status" value="1"/>
</dbReference>
<keyword evidence="5 6" id="KW-0472">Membrane</keyword>
<dbReference type="OMA" id="MSANGEF"/>
<dbReference type="OrthoDB" id="536545at2759"/>
<dbReference type="InterPro" id="IPR001425">
    <property type="entry name" value="Arc/bac/fun_rhodopsins"/>
</dbReference>
<evidence type="ECO:0000256" key="3">
    <source>
        <dbReference type="ARBA" id="ARBA00022692"/>
    </source>
</evidence>
<dbReference type="RefSeq" id="XP_040631346.1">
    <property type="nucleotide sequence ID" value="XM_040772176.1"/>
</dbReference>
<comment type="similarity">
    <text evidence="2">Belongs to the archaeal/bacterial/fungal opsin family.</text>
</comment>
<dbReference type="Proteomes" id="UP000030653">
    <property type="component" value="Unassembled WGS sequence"/>
</dbReference>
<evidence type="ECO:0000256" key="4">
    <source>
        <dbReference type="ARBA" id="ARBA00022989"/>
    </source>
</evidence>
<evidence type="ECO:0000313" key="7">
    <source>
        <dbReference type="EMBL" id="EJU04452.1"/>
    </source>
</evidence>
<dbReference type="GO" id="GO:0005783">
    <property type="term" value="C:endoplasmic reticulum"/>
    <property type="evidence" value="ECO:0007669"/>
    <property type="project" value="TreeGrafter"/>
</dbReference>
<keyword evidence="4 6" id="KW-1133">Transmembrane helix</keyword>
<protein>
    <submittedName>
        <fullName evidence="7">Heat shock protein 30</fullName>
    </submittedName>
</protein>
<feature type="transmembrane region" description="Helical" evidence="6">
    <location>
        <begin position="54"/>
        <end position="73"/>
    </location>
</feature>
<sequence>MAAGNYALDANPSNSQIDIETNGSDWLWAVCATFLFFDLLFVLWSFTRPRGSRAFHILAIAILSVGTIAYYSMASDLGATPVIAEFYGDRHQNYAGEPATRAIWYVRYILWFINAPLLVLAIALASALPVSDIFGAMFMIDVTVICGLVGALTPSTYKWGYYGFGVGALIYTVSVLLGPGRISAGYVGSDIASIHTRGVAYLSFIALIYPICWGLSEGGNVITSDGEMVFYGILDLFTMPFFLALHMFQLRAVDLGRFGMTGVGIGGVGRSYVRGEKDAPLVPAQGVPEVGAV</sequence>
<reference evidence="7 8" key="1">
    <citation type="journal article" date="2012" name="Science">
        <title>The Paleozoic origin of enzymatic lignin decomposition reconstructed from 31 fungal genomes.</title>
        <authorList>
            <person name="Floudas D."/>
            <person name="Binder M."/>
            <person name="Riley R."/>
            <person name="Barry K."/>
            <person name="Blanchette R.A."/>
            <person name="Henrissat B."/>
            <person name="Martinez A.T."/>
            <person name="Otillar R."/>
            <person name="Spatafora J.W."/>
            <person name="Yadav J.S."/>
            <person name="Aerts A."/>
            <person name="Benoit I."/>
            <person name="Boyd A."/>
            <person name="Carlson A."/>
            <person name="Copeland A."/>
            <person name="Coutinho P.M."/>
            <person name="de Vries R.P."/>
            <person name="Ferreira P."/>
            <person name="Findley K."/>
            <person name="Foster B."/>
            <person name="Gaskell J."/>
            <person name="Glotzer D."/>
            <person name="Gorecki P."/>
            <person name="Heitman J."/>
            <person name="Hesse C."/>
            <person name="Hori C."/>
            <person name="Igarashi K."/>
            <person name="Jurgens J.A."/>
            <person name="Kallen N."/>
            <person name="Kersten P."/>
            <person name="Kohler A."/>
            <person name="Kuees U."/>
            <person name="Kumar T.K.A."/>
            <person name="Kuo A."/>
            <person name="LaButti K."/>
            <person name="Larrondo L.F."/>
            <person name="Lindquist E."/>
            <person name="Ling A."/>
            <person name="Lombard V."/>
            <person name="Lucas S."/>
            <person name="Lundell T."/>
            <person name="Martin R."/>
            <person name="McLaughlin D.J."/>
            <person name="Morgenstern I."/>
            <person name="Morin E."/>
            <person name="Murat C."/>
            <person name="Nagy L.G."/>
            <person name="Nolan M."/>
            <person name="Ohm R.A."/>
            <person name="Patyshakuliyeva A."/>
            <person name="Rokas A."/>
            <person name="Ruiz-Duenas F.J."/>
            <person name="Sabat G."/>
            <person name="Salamov A."/>
            <person name="Samejima M."/>
            <person name="Schmutz J."/>
            <person name="Slot J.C."/>
            <person name="St John F."/>
            <person name="Stenlid J."/>
            <person name="Sun H."/>
            <person name="Sun S."/>
            <person name="Syed K."/>
            <person name="Tsang A."/>
            <person name="Wiebenga A."/>
            <person name="Young D."/>
            <person name="Pisabarro A."/>
            <person name="Eastwood D.C."/>
            <person name="Martin F."/>
            <person name="Cullen D."/>
            <person name="Grigoriev I.V."/>
            <person name="Hibbett D.S."/>
        </authorList>
    </citation>
    <scope>NUCLEOTIDE SEQUENCE [LARGE SCALE GENOMIC DNA]</scope>
    <source>
        <strain evidence="7 8">DJM-731 SS1</strain>
    </source>
</reference>
<dbReference type="GO" id="GO:0005886">
    <property type="term" value="C:plasma membrane"/>
    <property type="evidence" value="ECO:0007669"/>
    <property type="project" value="TreeGrafter"/>
</dbReference>
<dbReference type="PANTHER" id="PTHR28286:SF1">
    <property type="entry name" value="30 KDA HEAT SHOCK PROTEIN-RELATED"/>
    <property type="match status" value="1"/>
</dbReference>
<dbReference type="SMART" id="SM01021">
    <property type="entry name" value="Bac_rhodopsin"/>
    <property type="match status" value="1"/>
</dbReference>
<feature type="transmembrane region" description="Helical" evidence="6">
    <location>
        <begin position="159"/>
        <end position="178"/>
    </location>
</feature>
<keyword evidence="3 6" id="KW-0812">Transmembrane</keyword>
<evidence type="ECO:0000256" key="1">
    <source>
        <dbReference type="ARBA" id="ARBA00004141"/>
    </source>
</evidence>
<dbReference type="InterPro" id="IPR043476">
    <property type="entry name" value="Yro2-like_7TM"/>
</dbReference>
<dbReference type="EMBL" id="JH795858">
    <property type="protein sequence ID" value="EJU04452.1"/>
    <property type="molecule type" value="Genomic_DNA"/>
</dbReference>
<keyword evidence="8" id="KW-1185">Reference proteome</keyword>
<dbReference type="CDD" id="cd15239">
    <property type="entry name" value="7tm_YRO2_fungal-like"/>
    <property type="match status" value="1"/>
</dbReference>
<dbReference type="PRINTS" id="PR00251">
    <property type="entry name" value="BACTRLOPSIN"/>
</dbReference>
<evidence type="ECO:0000256" key="2">
    <source>
        <dbReference type="ARBA" id="ARBA00008130"/>
    </source>
</evidence>
<proteinExistence type="inferred from homology"/>
<dbReference type="FunFam" id="1.20.1070.10:FF:000160">
    <property type="entry name" value="Related to Opsin-1"/>
    <property type="match status" value="1"/>
</dbReference>
<feature type="transmembrane region" description="Helical" evidence="6">
    <location>
        <begin position="108"/>
        <end position="126"/>
    </location>
</feature>
<feature type="transmembrane region" description="Helical" evidence="6">
    <location>
        <begin position="133"/>
        <end position="153"/>
    </location>
</feature>
<dbReference type="PANTHER" id="PTHR28286">
    <property type="match status" value="1"/>
</dbReference>
<dbReference type="Pfam" id="PF01036">
    <property type="entry name" value="Bac_rhodopsin"/>
    <property type="match status" value="1"/>
</dbReference>
<evidence type="ECO:0000256" key="5">
    <source>
        <dbReference type="ARBA" id="ARBA00023136"/>
    </source>
</evidence>
<evidence type="ECO:0000256" key="6">
    <source>
        <dbReference type="SAM" id="Phobius"/>
    </source>
</evidence>
<dbReference type="AlphaFoldDB" id="M5GDD7"/>
<dbReference type="GeneID" id="63687238"/>
<feature type="transmembrane region" description="Helical" evidence="6">
    <location>
        <begin position="228"/>
        <end position="248"/>
    </location>
</feature>
<feature type="transmembrane region" description="Helical" evidence="6">
    <location>
        <begin position="199"/>
        <end position="216"/>
    </location>
</feature>
<gene>
    <name evidence="7" type="ORF">DACRYDRAFT_20976</name>
</gene>
<organism evidence="7 8">
    <name type="scientific">Dacryopinax primogenitus (strain DJM 731)</name>
    <name type="common">Brown rot fungus</name>
    <dbReference type="NCBI Taxonomy" id="1858805"/>
    <lineage>
        <taxon>Eukaryota</taxon>
        <taxon>Fungi</taxon>
        <taxon>Dikarya</taxon>
        <taxon>Basidiomycota</taxon>
        <taxon>Agaricomycotina</taxon>
        <taxon>Dacrymycetes</taxon>
        <taxon>Dacrymycetales</taxon>
        <taxon>Dacrymycetaceae</taxon>
        <taxon>Dacryopinax</taxon>
    </lineage>
</organism>
<comment type="subcellular location">
    <subcellularLocation>
        <location evidence="1">Membrane</location>
        <topology evidence="1">Multi-pass membrane protein</topology>
    </subcellularLocation>
</comment>
<name>M5GDD7_DACPD</name>
<dbReference type="SUPFAM" id="SSF81321">
    <property type="entry name" value="Family A G protein-coupled receptor-like"/>
    <property type="match status" value="1"/>
</dbReference>
<accession>M5GDD7</accession>
<keyword evidence="7" id="KW-0346">Stress response</keyword>